<dbReference type="AlphaFoldDB" id="A0A834I2A2"/>
<dbReference type="GO" id="GO:0032259">
    <property type="term" value="P:methylation"/>
    <property type="evidence" value="ECO:0007669"/>
    <property type="project" value="UniProtKB-KW"/>
</dbReference>
<keyword evidence="1" id="KW-0506">mRNA capping</keyword>
<dbReference type="GO" id="GO:0005634">
    <property type="term" value="C:nucleus"/>
    <property type="evidence" value="ECO:0007669"/>
    <property type="project" value="UniProtKB-SubCell"/>
</dbReference>
<dbReference type="PANTHER" id="PTHR16121">
    <property type="entry name" value="CAP-SPECIFIC MRNA (NUCLEOSIDE-2'-O-)-METHYLTRANSFERASE 1-RELATED"/>
    <property type="match status" value="1"/>
</dbReference>
<dbReference type="InterPro" id="IPR002877">
    <property type="entry name" value="RNA_MeTrfase_FtsJ_dom"/>
</dbReference>
<evidence type="ECO:0000256" key="1">
    <source>
        <dbReference type="RuleBase" id="RU368012"/>
    </source>
</evidence>
<dbReference type="GO" id="GO:0003676">
    <property type="term" value="F:nucleic acid binding"/>
    <property type="evidence" value="ECO:0007669"/>
    <property type="project" value="UniProtKB-UniRule"/>
</dbReference>
<organism evidence="3 4">
    <name type="scientific">Rhynchophorus ferrugineus</name>
    <name type="common">Red palm weevil</name>
    <name type="synonym">Curculio ferrugineus</name>
    <dbReference type="NCBI Taxonomy" id="354439"/>
    <lineage>
        <taxon>Eukaryota</taxon>
        <taxon>Metazoa</taxon>
        <taxon>Ecdysozoa</taxon>
        <taxon>Arthropoda</taxon>
        <taxon>Hexapoda</taxon>
        <taxon>Insecta</taxon>
        <taxon>Pterygota</taxon>
        <taxon>Neoptera</taxon>
        <taxon>Endopterygota</taxon>
        <taxon>Coleoptera</taxon>
        <taxon>Polyphaga</taxon>
        <taxon>Cucujiformia</taxon>
        <taxon>Curculionidae</taxon>
        <taxon>Dryophthorinae</taxon>
        <taxon>Rhynchophorus</taxon>
    </lineage>
</organism>
<keyword evidence="1" id="KW-0507">mRNA processing</keyword>
<comment type="caution">
    <text evidence="3">The sequence shown here is derived from an EMBL/GenBank/DDBJ whole genome shotgun (WGS) entry which is preliminary data.</text>
</comment>
<comment type="function">
    <text evidence="1">S-adenosyl-L-methionine-dependent methyltransferase that mediates RNA cap1 2'-O-ribose methylation to the 5'-cap structure of RNAs. Methylates the ribose of the first nucleotide of a m(7)GpppG-capped mRNA to produce m(7)GpppNmp (cap1).</text>
</comment>
<dbReference type="EMBL" id="JAACXV010014046">
    <property type="protein sequence ID" value="KAF7270906.1"/>
    <property type="molecule type" value="Genomic_DNA"/>
</dbReference>
<keyword evidence="1" id="KW-0949">S-adenosyl-L-methionine</keyword>
<accession>A0A834I2A2</accession>
<keyword evidence="4" id="KW-1185">Reference proteome</keyword>
<name>A0A834I2A2_RHYFE</name>
<gene>
    <name evidence="3" type="ORF">GWI33_016157</name>
</gene>
<dbReference type="EC" id="2.1.1.57" evidence="1"/>
<comment type="subcellular location">
    <subcellularLocation>
        <location evidence="1">Nucleus</location>
    </subcellularLocation>
</comment>
<dbReference type="InterPro" id="IPR025816">
    <property type="entry name" value="RrmJ-type_MeTrfase"/>
</dbReference>
<proteinExistence type="predicted"/>
<keyword evidence="1" id="KW-0489">Methyltransferase</keyword>
<dbReference type="PROSITE" id="PS51613">
    <property type="entry name" value="SAM_MT_RRMJ"/>
    <property type="match status" value="1"/>
</dbReference>
<evidence type="ECO:0000259" key="2">
    <source>
        <dbReference type="PROSITE" id="PS51613"/>
    </source>
</evidence>
<reference evidence="3" key="1">
    <citation type="submission" date="2020-08" db="EMBL/GenBank/DDBJ databases">
        <title>Genome sequencing and assembly of the red palm weevil Rhynchophorus ferrugineus.</title>
        <authorList>
            <person name="Dias G.B."/>
            <person name="Bergman C.M."/>
            <person name="Manee M."/>
        </authorList>
    </citation>
    <scope>NUCLEOTIDE SEQUENCE</scope>
    <source>
        <strain evidence="3">AA-2017</strain>
        <tissue evidence="3">Whole larva</tissue>
    </source>
</reference>
<dbReference type="GO" id="GO:0006370">
    <property type="term" value="P:7-methylguanosine mRNA capping"/>
    <property type="evidence" value="ECO:0007669"/>
    <property type="project" value="UniProtKB-UniRule"/>
</dbReference>
<dbReference type="GO" id="GO:0004483">
    <property type="term" value="F:methyltransferase cap1 activity"/>
    <property type="evidence" value="ECO:0007669"/>
    <property type="project" value="UniProtKB-UniRule"/>
</dbReference>
<protein>
    <recommendedName>
        <fullName evidence="1">Cap-specific mRNA (nucleoside-2'-O-)-methyltransferase 1</fullName>
        <ecNumber evidence="1">2.1.1.57</ecNumber>
    </recommendedName>
    <alternativeName>
        <fullName evidence="1">Cap1 2'O-ribose methyltransferase 1</fullName>
    </alternativeName>
</protein>
<dbReference type="InterPro" id="IPR050851">
    <property type="entry name" value="mRNA_Cap_2O-Ribose_MeTrfase"/>
</dbReference>
<dbReference type="Proteomes" id="UP000625711">
    <property type="component" value="Unassembled WGS sequence"/>
</dbReference>
<dbReference type="InterPro" id="IPR029063">
    <property type="entry name" value="SAM-dependent_MTases_sf"/>
</dbReference>
<dbReference type="GO" id="GO:0016556">
    <property type="term" value="P:mRNA modification"/>
    <property type="evidence" value="ECO:0007669"/>
    <property type="project" value="UniProtKB-UniRule"/>
</dbReference>
<keyword evidence="1" id="KW-0808">Transferase</keyword>
<dbReference type="Gene3D" id="3.40.50.12760">
    <property type="match status" value="1"/>
</dbReference>
<dbReference type="SUPFAM" id="SSF53335">
    <property type="entry name" value="S-adenosyl-L-methionine-dependent methyltransferases"/>
    <property type="match status" value="1"/>
</dbReference>
<evidence type="ECO:0000313" key="3">
    <source>
        <dbReference type="EMBL" id="KAF7270906.1"/>
    </source>
</evidence>
<dbReference type="GO" id="GO:0005737">
    <property type="term" value="C:cytoplasm"/>
    <property type="evidence" value="ECO:0007669"/>
    <property type="project" value="TreeGrafter"/>
</dbReference>
<keyword evidence="1" id="KW-0539">Nucleus</keyword>
<evidence type="ECO:0000313" key="4">
    <source>
        <dbReference type="Proteomes" id="UP000625711"/>
    </source>
</evidence>
<dbReference type="PANTHER" id="PTHR16121:SF0">
    <property type="entry name" value="CAP-SPECIFIC MRNA (NUCLEOSIDE-2'-O-)-METHYLTRANSFERASE 1"/>
    <property type="match status" value="1"/>
</dbReference>
<dbReference type="OrthoDB" id="10251234at2759"/>
<comment type="catalytic activity">
    <reaction evidence="1">
        <text>a 5'-end (N(7)-methyl 5'-triphosphoguanosine)-ribonucleoside in mRNA + S-adenosyl-L-methionine = a 5'-end (N(7)-methyl 5'-triphosphoguanosine)-(2'-O-methyl-ribonucleoside) in mRNA + S-adenosyl-L-homocysteine + H(+)</text>
        <dbReference type="Rhea" id="RHEA:67020"/>
        <dbReference type="Rhea" id="RHEA-COMP:17167"/>
        <dbReference type="Rhea" id="RHEA-COMP:17168"/>
        <dbReference type="ChEBI" id="CHEBI:15378"/>
        <dbReference type="ChEBI" id="CHEBI:57856"/>
        <dbReference type="ChEBI" id="CHEBI:59789"/>
        <dbReference type="ChEBI" id="CHEBI:156461"/>
        <dbReference type="ChEBI" id="CHEBI:167609"/>
        <dbReference type="EC" id="2.1.1.57"/>
    </reaction>
</comment>
<dbReference type="Pfam" id="PF01728">
    <property type="entry name" value="FtsJ"/>
    <property type="match status" value="1"/>
</dbReference>
<sequence length="675" mass="77889">MASTGTESSSIDNVQRQIYDKNIFRIYEKANWIKNSNADTFSLDKCRPIEGPKMTSVDDTKFCDLHTFREIFEKRDLLERFSPEDIYEAKLELNPFETVKSEMFMSKEATKLANIDAATDFMLTNMEKQGDFPLPICFADVCGGPGAFSEYLLWKRDWDYKGFGITLQGPDDFKLENSKCTSFASFQKLYGFGRNGDVCNPTNIRDFASKAFKEADGGVHLVLSDGSLPNDVINTKYNLQEIYMKHLYVCQCYLALLVLRPHGSLLLKLFDVFTPFSAGLLYLMYICFERVSILKPVTSCASNSERYFICNDLRGDTRTKAIGTYLGKVVDKLWSYRSYRSSPGNDILEIVPLDVIMKNTTFYEYLFCSNIRIAHGQLNALTEMLKFCENTKLNRKSAKEQEDVIDSIANKFNTRASLVDSRSKDLCKICLNYFDIPYSKTFEEYTSSPRVLKQYHKELKRNIPRLDKTVIISTLDKLKNNYSYCFLEYGLTGNFYFAKDNKVYEMSVQCEEKYIQNLYLENGTFVYGELVKEGLGFNLGIESRTLHIIDAVTLGTVCLDGYTSIERLQLITRYCKAINKESQLHKCCRLSPKVFKNLNSLSLKSFDAGPAHTLKTILIYNNTDKTFLGRFNRRYHEQININYITPILEKRNITNPLRRPQMSYFDDQFNWSSQP</sequence>
<feature type="domain" description="RrmJ-type SAM-dependent 2'-O-MTase" evidence="2">
    <location>
        <begin position="103"/>
        <end position="314"/>
    </location>
</feature>